<dbReference type="SUPFAM" id="SSF54909">
    <property type="entry name" value="Dimeric alpha+beta barrel"/>
    <property type="match status" value="1"/>
</dbReference>
<protein>
    <submittedName>
        <fullName evidence="2">Antibiotic biosynthesis monooxygenase</fullName>
    </submittedName>
</protein>
<gene>
    <name evidence="2" type="ORF">D3877_15290</name>
</gene>
<feature type="domain" description="ABM" evidence="1">
    <location>
        <begin position="2"/>
        <end position="92"/>
    </location>
</feature>
<name>A0A418VWJ1_9PROT</name>
<comment type="caution">
    <text evidence="2">The sequence shown here is derived from an EMBL/GenBank/DDBJ whole genome shotgun (WGS) entry which is preliminary data.</text>
</comment>
<sequence length="105" mass="12117">MILEAALLMVRPGQEQDFERAMSDARPLIAATPGFRGLELRPCLEVANRYLLLVQWERLEDHTEGFRGSDRYARWKALLHHFYDPFPLVEHFAEPVVTAPSPIQT</sequence>
<dbReference type="Pfam" id="PF03992">
    <property type="entry name" value="ABM"/>
    <property type="match status" value="1"/>
</dbReference>
<keyword evidence="3" id="KW-1185">Reference proteome</keyword>
<reference evidence="2 3" key="1">
    <citation type="submission" date="2018-09" db="EMBL/GenBank/DDBJ databases">
        <authorList>
            <person name="Zhu H."/>
        </authorList>
    </citation>
    <scope>NUCLEOTIDE SEQUENCE [LARGE SCALE GENOMIC DNA]</scope>
    <source>
        <strain evidence="2 3">K2W22B-5</strain>
    </source>
</reference>
<accession>A0A418VWJ1</accession>
<evidence type="ECO:0000259" key="1">
    <source>
        <dbReference type="PROSITE" id="PS51725"/>
    </source>
</evidence>
<keyword evidence="2" id="KW-0503">Monooxygenase</keyword>
<dbReference type="Gene3D" id="3.30.70.100">
    <property type="match status" value="1"/>
</dbReference>
<dbReference type="PROSITE" id="PS51725">
    <property type="entry name" value="ABM"/>
    <property type="match status" value="1"/>
</dbReference>
<evidence type="ECO:0000313" key="2">
    <source>
        <dbReference type="EMBL" id="RJF81511.1"/>
    </source>
</evidence>
<proteinExistence type="predicted"/>
<organism evidence="2 3">
    <name type="scientific">Azospirillum cavernae</name>
    <dbReference type="NCBI Taxonomy" id="2320860"/>
    <lineage>
        <taxon>Bacteria</taxon>
        <taxon>Pseudomonadati</taxon>
        <taxon>Pseudomonadota</taxon>
        <taxon>Alphaproteobacteria</taxon>
        <taxon>Rhodospirillales</taxon>
        <taxon>Azospirillaceae</taxon>
        <taxon>Azospirillum</taxon>
    </lineage>
</organism>
<dbReference type="Proteomes" id="UP000283458">
    <property type="component" value="Unassembled WGS sequence"/>
</dbReference>
<dbReference type="AlphaFoldDB" id="A0A418VWJ1"/>
<keyword evidence="2" id="KW-0560">Oxidoreductase</keyword>
<dbReference type="GO" id="GO:0004497">
    <property type="term" value="F:monooxygenase activity"/>
    <property type="evidence" value="ECO:0007669"/>
    <property type="project" value="UniProtKB-KW"/>
</dbReference>
<evidence type="ECO:0000313" key="3">
    <source>
        <dbReference type="Proteomes" id="UP000283458"/>
    </source>
</evidence>
<dbReference type="InterPro" id="IPR007138">
    <property type="entry name" value="ABM_dom"/>
</dbReference>
<dbReference type="EMBL" id="QYUL01000002">
    <property type="protein sequence ID" value="RJF81511.1"/>
    <property type="molecule type" value="Genomic_DNA"/>
</dbReference>
<dbReference type="OrthoDB" id="9798157at2"/>
<dbReference type="RefSeq" id="WP_119831602.1">
    <property type="nucleotide sequence ID" value="NZ_QYUL01000002.1"/>
</dbReference>
<dbReference type="InterPro" id="IPR011008">
    <property type="entry name" value="Dimeric_a/b-barrel"/>
</dbReference>